<proteinExistence type="predicted"/>
<evidence type="ECO:0000313" key="2">
    <source>
        <dbReference type="EMBL" id="EMS52266.1"/>
    </source>
</evidence>
<dbReference type="AlphaFoldDB" id="M7YYJ9"/>
<dbReference type="EMBL" id="KD209600">
    <property type="protein sequence ID" value="EMS52266.1"/>
    <property type="molecule type" value="Genomic_DNA"/>
</dbReference>
<evidence type="ECO:0000256" key="1">
    <source>
        <dbReference type="SAM" id="MobiDB-lite"/>
    </source>
</evidence>
<feature type="compositionally biased region" description="Basic and acidic residues" evidence="1">
    <location>
        <begin position="142"/>
        <end position="151"/>
    </location>
</feature>
<name>M7YYJ9_TRIUA</name>
<feature type="region of interest" description="Disordered" evidence="1">
    <location>
        <begin position="98"/>
        <end position="161"/>
    </location>
</feature>
<protein>
    <submittedName>
        <fullName evidence="2">Uncharacterized protein</fullName>
    </submittedName>
</protein>
<organism evidence="2">
    <name type="scientific">Triticum urartu</name>
    <name type="common">Red wild einkorn</name>
    <name type="synonym">Crithodium urartu</name>
    <dbReference type="NCBI Taxonomy" id="4572"/>
    <lineage>
        <taxon>Eukaryota</taxon>
        <taxon>Viridiplantae</taxon>
        <taxon>Streptophyta</taxon>
        <taxon>Embryophyta</taxon>
        <taxon>Tracheophyta</taxon>
        <taxon>Spermatophyta</taxon>
        <taxon>Magnoliopsida</taxon>
        <taxon>Liliopsida</taxon>
        <taxon>Poales</taxon>
        <taxon>Poaceae</taxon>
        <taxon>BOP clade</taxon>
        <taxon>Pooideae</taxon>
        <taxon>Triticodae</taxon>
        <taxon>Triticeae</taxon>
        <taxon>Triticinae</taxon>
        <taxon>Triticum</taxon>
    </lineage>
</organism>
<feature type="compositionally biased region" description="Basic residues" evidence="1">
    <location>
        <begin position="108"/>
        <end position="129"/>
    </location>
</feature>
<gene>
    <name evidence="2" type="ORF">TRIUR3_26271</name>
</gene>
<sequence length="231" mass="26629">MEVGDDTPNGCGYGRCCALLIPDAIERVDERRTEMPEDDAVLFSYQIQWRMAAWSSRGRLRCATKDGDTELDRTKPVIFVIKQAPWRMEVWSSKDSVAVSQRMAIRSPPRRRPSLTSSRRCRGGRRRGARGTTPPVSLPHQDGGHDPEPMKMTHAPHAARNTEPTIRRRWCYAMTRLHRPLPRSRNVFPLSWWTTEYGVQPRRSALFMAYRSRHTGSMLLVLADHRIRHLA</sequence>
<reference evidence="2" key="1">
    <citation type="journal article" date="2013" name="Nature">
        <title>Draft genome of the wheat A-genome progenitor Triticum urartu.</title>
        <authorList>
            <person name="Ling H.Q."/>
            <person name="Zhao S."/>
            <person name="Liu D."/>
            <person name="Wang J."/>
            <person name="Sun H."/>
            <person name="Zhang C."/>
            <person name="Fan H."/>
            <person name="Li D."/>
            <person name="Dong L."/>
            <person name="Tao Y."/>
            <person name="Gao C."/>
            <person name="Wu H."/>
            <person name="Li Y."/>
            <person name="Cui Y."/>
            <person name="Guo X."/>
            <person name="Zheng S."/>
            <person name="Wang B."/>
            <person name="Yu K."/>
            <person name="Liang Q."/>
            <person name="Yang W."/>
            <person name="Lou X."/>
            <person name="Chen J."/>
            <person name="Feng M."/>
            <person name="Jian J."/>
            <person name="Zhang X."/>
            <person name="Luo G."/>
            <person name="Jiang Y."/>
            <person name="Liu J."/>
            <person name="Wang Z."/>
            <person name="Sha Y."/>
            <person name="Zhang B."/>
            <person name="Wu H."/>
            <person name="Tang D."/>
            <person name="Shen Q."/>
            <person name="Xue P."/>
            <person name="Zou S."/>
            <person name="Wang X."/>
            <person name="Liu X."/>
            <person name="Wang F."/>
            <person name="Yang Y."/>
            <person name="An X."/>
            <person name="Dong Z."/>
            <person name="Zhang K."/>
            <person name="Zhang X."/>
            <person name="Luo M.C."/>
            <person name="Dvorak J."/>
            <person name="Tong Y."/>
            <person name="Wang J."/>
            <person name="Yang H."/>
            <person name="Li Z."/>
            <person name="Wang D."/>
            <person name="Zhang A."/>
            <person name="Wang J."/>
        </authorList>
    </citation>
    <scope>NUCLEOTIDE SEQUENCE</scope>
</reference>
<accession>M7YYJ9</accession>